<gene>
    <name evidence="2" type="ORF">Pmani_036071</name>
</gene>
<dbReference type="Proteomes" id="UP001292094">
    <property type="component" value="Unassembled WGS sequence"/>
</dbReference>
<protein>
    <submittedName>
        <fullName evidence="2">Uncharacterized protein</fullName>
    </submittedName>
</protein>
<feature type="compositionally biased region" description="Low complexity" evidence="1">
    <location>
        <begin position="41"/>
        <end position="81"/>
    </location>
</feature>
<feature type="region of interest" description="Disordered" evidence="1">
    <location>
        <begin position="40"/>
        <end position="155"/>
    </location>
</feature>
<evidence type="ECO:0000313" key="2">
    <source>
        <dbReference type="EMBL" id="KAK4291077.1"/>
    </source>
</evidence>
<dbReference type="EMBL" id="JAWZYT010005275">
    <property type="protein sequence ID" value="KAK4291077.1"/>
    <property type="molecule type" value="Genomic_DNA"/>
</dbReference>
<dbReference type="AlphaFoldDB" id="A0AAE1TMR1"/>
<sequence>MLGSEATTCDDVSNTRGLTVTQTAAAEGGNCVECFTSSLSPQPNTTHSYTTTPTLLPCKTSSFSPNTTHSSTTTPTHPTSHCNTVPLSPNTPTQHTPPPLHPLTHPLQHIPPHLTHLPPFPPLQHEGRGGNERQTQAYQSKLYLTRQHRQTDCSR</sequence>
<proteinExistence type="predicted"/>
<name>A0AAE1TMR1_9EUCA</name>
<keyword evidence="3" id="KW-1185">Reference proteome</keyword>
<comment type="caution">
    <text evidence="2">The sequence shown here is derived from an EMBL/GenBank/DDBJ whole genome shotgun (WGS) entry which is preliminary data.</text>
</comment>
<evidence type="ECO:0000313" key="3">
    <source>
        <dbReference type="Proteomes" id="UP001292094"/>
    </source>
</evidence>
<evidence type="ECO:0000256" key="1">
    <source>
        <dbReference type="SAM" id="MobiDB-lite"/>
    </source>
</evidence>
<feature type="compositionally biased region" description="Low complexity" evidence="1">
    <location>
        <begin position="102"/>
        <end position="117"/>
    </location>
</feature>
<organism evidence="2 3">
    <name type="scientific">Petrolisthes manimaculis</name>
    <dbReference type="NCBI Taxonomy" id="1843537"/>
    <lineage>
        <taxon>Eukaryota</taxon>
        <taxon>Metazoa</taxon>
        <taxon>Ecdysozoa</taxon>
        <taxon>Arthropoda</taxon>
        <taxon>Crustacea</taxon>
        <taxon>Multicrustacea</taxon>
        <taxon>Malacostraca</taxon>
        <taxon>Eumalacostraca</taxon>
        <taxon>Eucarida</taxon>
        <taxon>Decapoda</taxon>
        <taxon>Pleocyemata</taxon>
        <taxon>Anomura</taxon>
        <taxon>Galatheoidea</taxon>
        <taxon>Porcellanidae</taxon>
        <taxon>Petrolisthes</taxon>
    </lineage>
</organism>
<accession>A0AAE1TMR1</accession>
<reference evidence="2" key="1">
    <citation type="submission" date="2023-11" db="EMBL/GenBank/DDBJ databases">
        <title>Genome assemblies of two species of porcelain crab, Petrolisthes cinctipes and Petrolisthes manimaculis (Anomura: Porcellanidae).</title>
        <authorList>
            <person name="Angst P."/>
        </authorList>
    </citation>
    <scope>NUCLEOTIDE SEQUENCE</scope>
    <source>
        <strain evidence="2">PB745_02</strain>
        <tissue evidence="2">Gill</tissue>
    </source>
</reference>